<feature type="domain" description="GH16" evidence="13">
    <location>
        <begin position="56"/>
        <end position="324"/>
    </location>
</feature>
<dbReference type="CDD" id="cd02181">
    <property type="entry name" value="GH16_fungal_Lam16A_glucanase"/>
    <property type="match status" value="1"/>
</dbReference>
<feature type="repeat" description="WD" evidence="11">
    <location>
        <begin position="600"/>
        <end position="642"/>
    </location>
</feature>
<dbReference type="GO" id="GO:0004553">
    <property type="term" value="F:hydrolase activity, hydrolyzing O-glycosyl compounds"/>
    <property type="evidence" value="ECO:0007669"/>
    <property type="project" value="InterPro"/>
</dbReference>
<dbReference type="PANTHER" id="PTHR46027">
    <property type="entry name" value="PEROXISOMAL TARGETING SIGNAL 2 RECEPTOR"/>
    <property type="match status" value="1"/>
</dbReference>
<dbReference type="InterPro" id="IPR044536">
    <property type="entry name" value="PEX7"/>
</dbReference>
<dbReference type="InterPro" id="IPR020472">
    <property type="entry name" value="WD40_PAC1"/>
</dbReference>
<dbReference type="InterPro" id="IPR013320">
    <property type="entry name" value="ConA-like_dom_sf"/>
</dbReference>
<dbReference type="SMART" id="SM00320">
    <property type="entry name" value="WD40"/>
    <property type="match status" value="6"/>
</dbReference>
<name>A0A8H7H4Z3_9AGAM</name>
<feature type="signal peptide" evidence="12">
    <location>
        <begin position="1"/>
        <end position="19"/>
    </location>
</feature>
<evidence type="ECO:0000256" key="3">
    <source>
        <dbReference type="ARBA" id="ARBA00022448"/>
    </source>
</evidence>
<dbReference type="InterPro" id="IPR000757">
    <property type="entry name" value="Beta-glucanase-like"/>
</dbReference>
<dbReference type="GO" id="GO:0005975">
    <property type="term" value="P:carbohydrate metabolic process"/>
    <property type="evidence" value="ECO:0007669"/>
    <property type="project" value="InterPro"/>
</dbReference>
<keyword evidence="7" id="KW-0653">Protein transport</keyword>
<comment type="caution">
    <text evidence="14">The sequence shown here is derived from an EMBL/GenBank/DDBJ whole genome shotgun (WGS) entry which is preliminary data.</text>
</comment>
<reference evidence="14" key="1">
    <citation type="submission" date="2020-09" db="EMBL/GenBank/DDBJ databases">
        <title>Comparative genome analyses of four rice-infecting Rhizoctonia solani isolates reveal extensive enrichment of homogalacturonan modification genes.</title>
        <authorList>
            <person name="Lee D.-Y."/>
            <person name="Jeon J."/>
            <person name="Kim K.-T."/>
            <person name="Cheong K."/>
            <person name="Song H."/>
            <person name="Choi G."/>
            <person name="Ko J."/>
            <person name="Opiyo S.O."/>
            <person name="Zuo S."/>
            <person name="Madhav S."/>
            <person name="Lee Y.-H."/>
            <person name="Wang G.-L."/>
        </authorList>
    </citation>
    <scope>NUCLEOTIDE SEQUENCE</scope>
    <source>
        <strain evidence="14">AG1-IA YN-7</strain>
    </source>
</reference>
<dbReference type="Gene3D" id="2.60.120.200">
    <property type="match status" value="1"/>
</dbReference>
<dbReference type="SUPFAM" id="SSF49899">
    <property type="entry name" value="Concanavalin A-like lectins/glucanases"/>
    <property type="match status" value="1"/>
</dbReference>
<evidence type="ECO:0000256" key="5">
    <source>
        <dbReference type="ARBA" id="ARBA00022574"/>
    </source>
</evidence>
<dbReference type="Gene3D" id="2.130.10.10">
    <property type="entry name" value="YVTN repeat-like/Quinoprotein amine dehydrogenase"/>
    <property type="match status" value="1"/>
</dbReference>
<dbReference type="Pfam" id="PF00400">
    <property type="entry name" value="WD40"/>
    <property type="match status" value="5"/>
</dbReference>
<keyword evidence="5 11" id="KW-0853">WD repeat</keyword>
<feature type="repeat" description="WD" evidence="11">
    <location>
        <begin position="491"/>
        <end position="533"/>
    </location>
</feature>
<dbReference type="EMBL" id="JACYCC010000040">
    <property type="protein sequence ID" value="KAF8677733.1"/>
    <property type="molecule type" value="Genomic_DNA"/>
</dbReference>
<dbReference type="InterPro" id="IPR036322">
    <property type="entry name" value="WD40_repeat_dom_sf"/>
</dbReference>
<evidence type="ECO:0000256" key="4">
    <source>
        <dbReference type="ARBA" id="ARBA00022490"/>
    </source>
</evidence>
<dbReference type="GO" id="GO:0016558">
    <property type="term" value="P:protein import into peroxisome matrix"/>
    <property type="evidence" value="ECO:0007669"/>
    <property type="project" value="InterPro"/>
</dbReference>
<dbReference type="PANTHER" id="PTHR46027:SF1">
    <property type="entry name" value="PEROXISOMAL TARGETING SIGNAL 2 RECEPTOR"/>
    <property type="match status" value="1"/>
</dbReference>
<protein>
    <recommendedName>
        <fullName evidence="10">Peroxin-7</fullName>
    </recommendedName>
</protein>
<feature type="repeat" description="WD" evidence="11">
    <location>
        <begin position="656"/>
        <end position="689"/>
    </location>
</feature>
<dbReference type="InterPro" id="IPR019775">
    <property type="entry name" value="WD40_repeat_CS"/>
</dbReference>
<evidence type="ECO:0000256" key="11">
    <source>
        <dbReference type="PROSITE-ProRule" id="PRU00221"/>
    </source>
</evidence>
<keyword evidence="3" id="KW-0813">Transport</keyword>
<feature type="chain" id="PRO_5034850063" description="Peroxin-7" evidence="12">
    <location>
        <begin position="20"/>
        <end position="738"/>
    </location>
</feature>
<proteinExistence type="inferred from homology"/>
<dbReference type="Proteomes" id="UP000650582">
    <property type="component" value="Unassembled WGS sequence"/>
</dbReference>
<feature type="repeat" description="WD" evidence="11">
    <location>
        <begin position="467"/>
        <end position="481"/>
    </location>
</feature>
<accession>A0A8H7H4Z3</accession>
<keyword evidence="8" id="KW-0576">Peroxisome</keyword>
<evidence type="ECO:0000256" key="7">
    <source>
        <dbReference type="ARBA" id="ARBA00022927"/>
    </source>
</evidence>
<evidence type="ECO:0000256" key="8">
    <source>
        <dbReference type="ARBA" id="ARBA00023140"/>
    </source>
</evidence>
<organism evidence="14 15">
    <name type="scientific">Rhizoctonia solani</name>
    <dbReference type="NCBI Taxonomy" id="456999"/>
    <lineage>
        <taxon>Eukaryota</taxon>
        <taxon>Fungi</taxon>
        <taxon>Dikarya</taxon>
        <taxon>Basidiomycota</taxon>
        <taxon>Agaricomycotina</taxon>
        <taxon>Agaricomycetes</taxon>
        <taxon>Cantharellales</taxon>
        <taxon>Ceratobasidiaceae</taxon>
        <taxon>Rhizoctonia</taxon>
    </lineage>
</organism>
<evidence type="ECO:0000256" key="12">
    <source>
        <dbReference type="SAM" id="SignalP"/>
    </source>
</evidence>
<evidence type="ECO:0000259" key="13">
    <source>
        <dbReference type="PROSITE" id="PS51762"/>
    </source>
</evidence>
<dbReference type="InterPro" id="IPR015943">
    <property type="entry name" value="WD40/YVTN_repeat-like_dom_sf"/>
</dbReference>
<keyword evidence="4" id="KW-0963">Cytoplasm</keyword>
<dbReference type="GO" id="GO:0005053">
    <property type="term" value="F:peroxisome matrix targeting signal-2 binding"/>
    <property type="evidence" value="ECO:0007669"/>
    <property type="project" value="InterPro"/>
</dbReference>
<dbReference type="PROSITE" id="PS50082">
    <property type="entry name" value="WD_REPEATS_2"/>
    <property type="match status" value="5"/>
</dbReference>
<dbReference type="Pfam" id="PF26113">
    <property type="entry name" value="GH16_XgeA"/>
    <property type="match status" value="1"/>
</dbReference>
<feature type="repeat" description="WD" evidence="11">
    <location>
        <begin position="534"/>
        <end position="569"/>
    </location>
</feature>
<evidence type="ECO:0000256" key="2">
    <source>
        <dbReference type="ARBA" id="ARBA00004514"/>
    </source>
</evidence>
<dbReference type="SUPFAM" id="SSF50978">
    <property type="entry name" value="WD40 repeat-like"/>
    <property type="match status" value="1"/>
</dbReference>
<evidence type="ECO:0000256" key="10">
    <source>
        <dbReference type="ARBA" id="ARBA00032565"/>
    </source>
</evidence>
<evidence type="ECO:0000256" key="1">
    <source>
        <dbReference type="ARBA" id="ARBA00004253"/>
    </source>
</evidence>
<comment type="similarity">
    <text evidence="9">Belongs to the WD repeat peroxin-7 family.</text>
</comment>
<dbReference type="AlphaFoldDB" id="A0A8H7H4Z3"/>
<evidence type="ECO:0000313" key="15">
    <source>
        <dbReference type="Proteomes" id="UP000650582"/>
    </source>
</evidence>
<dbReference type="PROSITE" id="PS51762">
    <property type="entry name" value="GH16_2"/>
    <property type="match status" value="1"/>
</dbReference>
<dbReference type="GO" id="GO:0005782">
    <property type="term" value="C:peroxisomal matrix"/>
    <property type="evidence" value="ECO:0007669"/>
    <property type="project" value="UniProtKB-SubCell"/>
</dbReference>
<evidence type="ECO:0000256" key="9">
    <source>
        <dbReference type="ARBA" id="ARBA00024017"/>
    </source>
</evidence>
<dbReference type="PRINTS" id="PR00320">
    <property type="entry name" value="GPROTEINBRPT"/>
</dbReference>
<gene>
    <name evidence="14" type="ORF">RHS04_06129</name>
</gene>
<dbReference type="PROSITE" id="PS50294">
    <property type="entry name" value="WD_REPEATS_REGION"/>
    <property type="match status" value="2"/>
</dbReference>
<dbReference type="GO" id="GO:0005829">
    <property type="term" value="C:cytosol"/>
    <property type="evidence" value="ECO:0007669"/>
    <property type="project" value="UniProtKB-SubCell"/>
</dbReference>
<evidence type="ECO:0000313" key="14">
    <source>
        <dbReference type="EMBL" id="KAF8677733.1"/>
    </source>
</evidence>
<sequence>MVHFSWLALSLSVAGIVSASGAIYEDGTRMLKHRRVSRSSLHHRTPGGLARRAGAKTYKIADNYFGDNFFDGWDFFSESDPTNGNVNYLTKSDAFSKKLAYVQDNGTVIMKVDDTTWVSSGGNRNSVRIASSKSYTQGLFVLDVETMPHGCGVWPAWWTVGPSWPNGGEIDILEGVHNQESNQMTLHTSSGCTLDTGLLKLKTSTILSKNCDAAVNSNAGCAFLDSDKASYGSGLNAAGGGAYAMLWDDEGISIWFFPRSKMPSDIQNLKSKTNATADPSTWGTPKAHWTSSSCSTTNFFNSHSIVFDTTLCGDWAGATYSSAGCPGTCADRLKDPANFKGVKPSLAPIYEPKPTWTRLDLIAIRSISPLSPTMSESTNQIASLRTKPFAHHSVAFSPFHPKLLALASSANYGLVGNGRLHVVSQGHPPAPTGAGGFDASTLRIDRAYRTQDGLYDLAWSELHENQIVTASGDGSLRLWDITMTDLPVRVWHEHVKEVYSVDWSNLRKDRFVSSSWDGTVKVWTPMNGASIQTIPAHSSCVYQALFSPHTPDILATASTDGTMRLFDLRVPLHSLQPAANPNAPTLPLSSTPLARPSLTIPAHGTEILSLDWNKYRPWVLASSSVDKSVKIWDARQIQSNPTGEQGLVGGTCEIDLLGHEYAVRKVQWSPHRADLLATASYDMTCRVWSTNAALGRPPLLAIHDLHTEFVVGCAWSLFEEGVIASCGWDCALNIFAPK</sequence>
<comment type="subcellular location">
    <subcellularLocation>
        <location evidence="2">Cytoplasm</location>
        <location evidence="2">Cytosol</location>
    </subcellularLocation>
    <subcellularLocation>
        <location evidence="1">Peroxisome matrix</location>
    </subcellularLocation>
</comment>
<keyword evidence="6" id="KW-0677">Repeat</keyword>
<dbReference type="InterPro" id="IPR001680">
    <property type="entry name" value="WD40_rpt"/>
</dbReference>
<dbReference type="PROSITE" id="PS00678">
    <property type="entry name" value="WD_REPEATS_1"/>
    <property type="match status" value="1"/>
</dbReference>
<keyword evidence="12" id="KW-0732">Signal</keyword>
<evidence type="ECO:0000256" key="6">
    <source>
        <dbReference type="ARBA" id="ARBA00022737"/>
    </source>
</evidence>